<protein>
    <submittedName>
        <fullName evidence="1">Uncharacterized protein</fullName>
    </submittedName>
</protein>
<reference evidence="2" key="1">
    <citation type="submission" date="2018-03" db="EMBL/GenBank/DDBJ databases">
        <title>Gramella fulva sp. nov., isolated from a dry surface of tidal flat.</title>
        <authorList>
            <person name="Hwang S.H."/>
            <person name="Hwang W.M."/>
            <person name="Kang K."/>
            <person name="Ahn T.-Y."/>
        </authorList>
    </citation>
    <scope>NUCLEOTIDE SEQUENCE [LARGE SCALE GENOMIC DNA]</scope>
    <source>
        <strain evidence="2">SH35</strain>
    </source>
</reference>
<dbReference type="EMBL" id="CP028136">
    <property type="protein sequence ID" value="AVR46262.1"/>
    <property type="molecule type" value="Genomic_DNA"/>
</dbReference>
<sequence>MKTDPTEIIYFYLSNVSSASGVILHRENCHYILNPLTRKYAGLFPNQLVAFQTLKQKYPHLQSCRYCLQE</sequence>
<evidence type="ECO:0000313" key="2">
    <source>
        <dbReference type="Proteomes" id="UP000241507"/>
    </source>
</evidence>
<evidence type="ECO:0000313" key="1">
    <source>
        <dbReference type="EMBL" id="AVR46262.1"/>
    </source>
</evidence>
<accession>A0A2R3Z7P7</accession>
<dbReference type="Proteomes" id="UP000241507">
    <property type="component" value="Chromosome"/>
</dbReference>
<dbReference type="KEGG" id="grs:C7S20_13875"/>
<organism evidence="1 2">
    <name type="scientific">Christiangramia fulva</name>
    <dbReference type="NCBI Taxonomy" id="2126553"/>
    <lineage>
        <taxon>Bacteria</taxon>
        <taxon>Pseudomonadati</taxon>
        <taxon>Bacteroidota</taxon>
        <taxon>Flavobacteriia</taxon>
        <taxon>Flavobacteriales</taxon>
        <taxon>Flavobacteriaceae</taxon>
        <taxon>Christiangramia</taxon>
    </lineage>
</organism>
<keyword evidence="2" id="KW-1185">Reference proteome</keyword>
<name>A0A2R3Z7P7_9FLAO</name>
<dbReference type="RefSeq" id="WP_107013036.1">
    <property type="nucleotide sequence ID" value="NZ_CP028136.1"/>
</dbReference>
<dbReference type="AlphaFoldDB" id="A0A2R3Z7P7"/>
<proteinExistence type="predicted"/>
<gene>
    <name evidence="1" type="ORF">C7S20_13875</name>
</gene>